<feature type="compositionally biased region" description="Basic and acidic residues" evidence="1">
    <location>
        <begin position="67"/>
        <end position="83"/>
    </location>
</feature>
<evidence type="ECO:0000256" key="1">
    <source>
        <dbReference type="SAM" id="MobiDB-lite"/>
    </source>
</evidence>
<keyword evidence="2" id="KW-0472">Membrane</keyword>
<name>A0A4Y2EG53_ARAVE</name>
<evidence type="ECO:0000313" key="4">
    <source>
        <dbReference type="Proteomes" id="UP000499080"/>
    </source>
</evidence>
<accession>A0A4Y2EG53</accession>
<reference evidence="3 4" key="1">
    <citation type="journal article" date="2019" name="Sci. Rep.">
        <title>Orb-weaving spider Araneus ventricosus genome elucidates the spidroin gene catalogue.</title>
        <authorList>
            <person name="Kono N."/>
            <person name="Nakamura H."/>
            <person name="Ohtoshi R."/>
            <person name="Moran D.A.P."/>
            <person name="Shinohara A."/>
            <person name="Yoshida Y."/>
            <person name="Fujiwara M."/>
            <person name="Mori M."/>
            <person name="Tomita M."/>
            <person name="Arakawa K."/>
        </authorList>
    </citation>
    <scope>NUCLEOTIDE SEQUENCE [LARGE SCALE GENOMIC DNA]</scope>
</reference>
<sequence length="160" mass="17916">MNSRNRIEQECGASLRCNEVTRDSWVNTRSPGSKERSAGAAEVKPEKPRHGTGAATDTCGQLGPLMGKDDTDSLAHTILEPEKKKHSKTKNGEEKGRGKKGSCVVQIPIFFLSLLLFFMCTQWRFSDRWCVSSFRGPFSFIEIEALETFRVLRRGVYSAV</sequence>
<organism evidence="3 4">
    <name type="scientific">Araneus ventricosus</name>
    <name type="common">Orbweaver spider</name>
    <name type="synonym">Epeira ventricosa</name>
    <dbReference type="NCBI Taxonomy" id="182803"/>
    <lineage>
        <taxon>Eukaryota</taxon>
        <taxon>Metazoa</taxon>
        <taxon>Ecdysozoa</taxon>
        <taxon>Arthropoda</taxon>
        <taxon>Chelicerata</taxon>
        <taxon>Arachnida</taxon>
        <taxon>Araneae</taxon>
        <taxon>Araneomorphae</taxon>
        <taxon>Entelegynae</taxon>
        <taxon>Araneoidea</taxon>
        <taxon>Araneidae</taxon>
        <taxon>Araneus</taxon>
    </lineage>
</organism>
<keyword evidence="4" id="KW-1185">Reference proteome</keyword>
<gene>
    <name evidence="3" type="ORF">AVEN_255094_1</name>
</gene>
<dbReference type="Proteomes" id="UP000499080">
    <property type="component" value="Unassembled WGS sequence"/>
</dbReference>
<dbReference type="OrthoDB" id="10464333at2759"/>
<keyword evidence="2" id="KW-1133">Transmembrane helix</keyword>
<proteinExistence type="predicted"/>
<feature type="transmembrane region" description="Helical" evidence="2">
    <location>
        <begin position="103"/>
        <end position="125"/>
    </location>
</feature>
<evidence type="ECO:0000313" key="3">
    <source>
        <dbReference type="EMBL" id="GBM27229.1"/>
    </source>
</evidence>
<comment type="caution">
    <text evidence="3">The sequence shown here is derived from an EMBL/GenBank/DDBJ whole genome shotgun (WGS) entry which is preliminary data.</text>
</comment>
<feature type="region of interest" description="Disordered" evidence="1">
    <location>
        <begin position="22"/>
        <end position="99"/>
    </location>
</feature>
<keyword evidence="2" id="KW-0812">Transmembrane</keyword>
<evidence type="ECO:0000256" key="2">
    <source>
        <dbReference type="SAM" id="Phobius"/>
    </source>
</evidence>
<protein>
    <submittedName>
        <fullName evidence="3">Uncharacterized protein</fullName>
    </submittedName>
</protein>
<feature type="compositionally biased region" description="Basic and acidic residues" evidence="1">
    <location>
        <begin position="32"/>
        <end position="49"/>
    </location>
</feature>
<dbReference type="EMBL" id="BGPR01000579">
    <property type="protein sequence ID" value="GBM27229.1"/>
    <property type="molecule type" value="Genomic_DNA"/>
</dbReference>
<dbReference type="AlphaFoldDB" id="A0A4Y2EG53"/>